<comment type="caution">
    <text evidence="3">The sequence shown here is derived from an EMBL/GenBank/DDBJ whole genome shotgun (WGS) entry which is preliminary data.</text>
</comment>
<feature type="domain" description="C-type lectin" evidence="2">
    <location>
        <begin position="123"/>
        <end position="226"/>
    </location>
</feature>
<dbReference type="EMBL" id="REGW02000003">
    <property type="protein sequence ID" value="KAE8298250.1"/>
    <property type="molecule type" value="Genomic_DNA"/>
</dbReference>
<feature type="chain" id="PRO_5026066464" description="C-type lectin domain-containing protein" evidence="1">
    <location>
        <begin position="21"/>
        <end position="293"/>
    </location>
</feature>
<dbReference type="PANTHER" id="PTHR45784:SF8">
    <property type="entry name" value="C-TYPE MANNOSE RECEPTOR 2-RELATED"/>
    <property type="match status" value="1"/>
</dbReference>
<reference evidence="3 4" key="1">
    <citation type="submission" date="2019-07" db="EMBL/GenBank/DDBJ databases">
        <title>Chromosome genome assembly for large yellow croaker.</title>
        <authorList>
            <person name="Xiao S."/>
        </authorList>
    </citation>
    <scope>NUCLEOTIDE SEQUENCE [LARGE SCALE GENOMIC DNA]</scope>
    <source>
        <strain evidence="3">JMULYC20181020</strain>
        <tissue evidence="3">Muscle</tissue>
    </source>
</reference>
<dbReference type="InterPro" id="IPR016186">
    <property type="entry name" value="C-type_lectin-like/link_sf"/>
</dbReference>
<dbReference type="Gene3D" id="3.10.100.10">
    <property type="entry name" value="Mannose-Binding Protein A, subunit A"/>
    <property type="match status" value="2"/>
</dbReference>
<sequence length="293" mass="33134">MKNSALRFLILTGFVKVALCGMVSYHSEEVTWAQAREYCRSINADFLLISNKEENDQIVSLRQGNPQDLTWIGLYQDDNNIWKWAGGINASFNWIKLLNPGGGRCVALNVDGWYKKNCDTDTFSFFCFHSHLVLVKEKKTWEEAMDHCRQKNGDLVSLSSDSAVLKTLYASKDAQADHVWTGLRYLGDKWLWVHGEEMEFQVWKQGKMPHCPAITHRCGAFSLKGCFLMTLVNEGVVPHAAYLPEGWGMKRSPASQSFREWDMASQGVLSKGILPREPVSGGDLEYKIPSSTI</sequence>
<evidence type="ECO:0000259" key="2">
    <source>
        <dbReference type="PROSITE" id="PS50041"/>
    </source>
</evidence>
<dbReference type="SMART" id="SM00034">
    <property type="entry name" value="CLECT"/>
    <property type="match status" value="2"/>
</dbReference>
<dbReference type="PANTHER" id="PTHR45784">
    <property type="entry name" value="C-TYPE LECTIN DOMAIN FAMILY 20 MEMBER A-RELATED"/>
    <property type="match status" value="1"/>
</dbReference>
<keyword evidence="1" id="KW-0732">Signal</keyword>
<dbReference type="SUPFAM" id="SSF56436">
    <property type="entry name" value="C-type lectin-like"/>
    <property type="match status" value="2"/>
</dbReference>
<dbReference type="PROSITE" id="PS50041">
    <property type="entry name" value="C_TYPE_LECTIN_2"/>
    <property type="match status" value="2"/>
</dbReference>
<gene>
    <name evidence="3" type="ORF">D5F01_LYC02742</name>
</gene>
<protein>
    <recommendedName>
        <fullName evidence="2">C-type lectin domain-containing protein</fullName>
    </recommendedName>
</protein>
<evidence type="ECO:0000313" key="3">
    <source>
        <dbReference type="EMBL" id="KAE8298250.1"/>
    </source>
</evidence>
<organism evidence="3 4">
    <name type="scientific">Larimichthys crocea</name>
    <name type="common">Large yellow croaker</name>
    <name type="synonym">Pseudosciaena crocea</name>
    <dbReference type="NCBI Taxonomy" id="215358"/>
    <lineage>
        <taxon>Eukaryota</taxon>
        <taxon>Metazoa</taxon>
        <taxon>Chordata</taxon>
        <taxon>Craniata</taxon>
        <taxon>Vertebrata</taxon>
        <taxon>Euteleostomi</taxon>
        <taxon>Actinopterygii</taxon>
        <taxon>Neopterygii</taxon>
        <taxon>Teleostei</taxon>
        <taxon>Neoteleostei</taxon>
        <taxon>Acanthomorphata</taxon>
        <taxon>Eupercaria</taxon>
        <taxon>Sciaenidae</taxon>
        <taxon>Larimichthys</taxon>
    </lineage>
</organism>
<accession>A0A6G0J3H0</accession>
<dbReference type="InterPro" id="IPR001304">
    <property type="entry name" value="C-type_lectin-like"/>
</dbReference>
<keyword evidence="4" id="KW-1185">Reference proteome</keyword>
<dbReference type="InterPro" id="IPR016187">
    <property type="entry name" value="CTDL_fold"/>
</dbReference>
<name>A0A6G0J3H0_LARCR</name>
<evidence type="ECO:0000313" key="4">
    <source>
        <dbReference type="Proteomes" id="UP000424527"/>
    </source>
</evidence>
<dbReference type="Pfam" id="PF00059">
    <property type="entry name" value="Lectin_C"/>
    <property type="match status" value="2"/>
</dbReference>
<evidence type="ECO:0000256" key="1">
    <source>
        <dbReference type="SAM" id="SignalP"/>
    </source>
</evidence>
<dbReference type="Proteomes" id="UP000424527">
    <property type="component" value="Unassembled WGS sequence"/>
</dbReference>
<feature type="domain" description="C-type lectin" evidence="2">
    <location>
        <begin position="20"/>
        <end position="119"/>
    </location>
</feature>
<proteinExistence type="predicted"/>
<feature type="signal peptide" evidence="1">
    <location>
        <begin position="1"/>
        <end position="20"/>
    </location>
</feature>
<dbReference type="AlphaFoldDB" id="A0A6G0J3H0"/>